<dbReference type="RefSeq" id="WP_319834484.1">
    <property type="nucleotide sequence ID" value="NZ_CP138858.1"/>
</dbReference>
<keyword evidence="1" id="KW-1133">Transmembrane helix</keyword>
<sequence length="227" mass="24490">MIYRNQSNFARAQAGFTLIELLVVISIILIASSIIFIGGNGGAGAKLSSSQRIIAGIAQGARGQAILKNAETRLIINNDPSDPEKYRRFIGVVYWGQDYKADGTPDGLPGWKAATQGTYLPEGIYFDPTLSKNYTADTMTLDYPRKSVGANTSASGGGSTSYYWYGFKSNGNSENANQWLALRAGQYDASGTLQDYDANSEQSGLKTALIFRRVGTTTLVDDPTKIN</sequence>
<dbReference type="EMBL" id="CP138858">
    <property type="protein sequence ID" value="WPJ97647.1"/>
    <property type="molecule type" value="Genomic_DNA"/>
</dbReference>
<evidence type="ECO:0000313" key="3">
    <source>
        <dbReference type="Proteomes" id="UP001324993"/>
    </source>
</evidence>
<reference evidence="2 3" key="1">
    <citation type="submission" date="2023-11" db="EMBL/GenBank/DDBJ databases">
        <title>Coraliomargarita sp. nov., isolated from marine algae.</title>
        <authorList>
            <person name="Lee J.K."/>
            <person name="Baek J.H."/>
            <person name="Kim J.M."/>
            <person name="Choi D.G."/>
            <person name="Jeon C.O."/>
        </authorList>
    </citation>
    <scope>NUCLEOTIDE SEQUENCE [LARGE SCALE GENOMIC DNA]</scope>
    <source>
        <strain evidence="2 3">J2-16</strain>
    </source>
</reference>
<organism evidence="2 3">
    <name type="scientific">Coraliomargarita algicola</name>
    <dbReference type="NCBI Taxonomy" id="3092156"/>
    <lineage>
        <taxon>Bacteria</taxon>
        <taxon>Pseudomonadati</taxon>
        <taxon>Verrucomicrobiota</taxon>
        <taxon>Opitutia</taxon>
        <taxon>Puniceicoccales</taxon>
        <taxon>Coraliomargaritaceae</taxon>
        <taxon>Coraliomargarita</taxon>
    </lineage>
</organism>
<evidence type="ECO:0000256" key="1">
    <source>
        <dbReference type="SAM" id="Phobius"/>
    </source>
</evidence>
<dbReference type="PROSITE" id="PS00409">
    <property type="entry name" value="PROKAR_NTER_METHYL"/>
    <property type="match status" value="1"/>
</dbReference>
<dbReference type="SUPFAM" id="SSF54523">
    <property type="entry name" value="Pili subunits"/>
    <property type="match status" value="1"/>
</dbReference>
<feature type="transmembrane region" description="Helical" evidence="1">
    <location>
        <begin position="21"/>
        <end position="43"/>
    </location>
</feature>
<keyword evidence="1" id="KW-0472">Membrane</keyword>
<dbReference type="Proteomes" id="UP001324993">
    <property type="component" value="Chromosome"/>
</dbReference>
<dbReference type="InterPro" id="IPR012902">
    <property type="entry name" value="N_methyl_site"/>
</dbReference>
<accession>A0ABZ0RQ52</accession>
<gene>
    <name evidence="2" type="ORF">SH580_07985</name>
</gene>
<proteinExistence type="predicted"/>
<dbReference type="Pfam" id="PF07963">
    <property type="entry name" value="N_methyl"/>
    <property type="match status" value="1"/>
</dbReference>
<name>A0ABZ0RQ52_9BACT</name>
<dbReference type="NCBIfam" id="TIGR02532">
    <property type="entry name" value="IV_pilin_GFxxxE"/>
    <property type="match status" value="1"/>
</dbReference>
<protein>
    <submittedName>
        <fullName evidence="2">Prepilin-type N-terminal cleavage/methylation domain-containing protein</fullName>
    </submittedName>
</protein>
<keyword evidence="3" id="KW-1185">Reference proteome</keyword>
<dbReference type="InterPro" id="IPR045584">
    <property type="entry name" value="Pilin-like"/>
</dbReference>
<keyword evidence="1" id="KW-0812">Transmembrane</keyword>
<evidence type="ECO:0000313" key="2">
    <source>
        <dbReference type="EMBL" id="WPJ97647.1"/>
    </source>
</evidence>